<keyword evidence="4" id="KW-1003">Cell membrane</keyword>
<keyword evidence="5" id="KW-0997">Cell inner membrane</keyword>
<dbReference type="CDD" id="cd06225">
    <property type="entry name" value="HAMP"/>
    <property type="match status" value="1"/>
</dbReference>
<dbReference type="InterPro" id="IPR036890">
    <property type="entry name" value="HATPase_C_sf"/>
</dbReference>
<protein>
    <recommendedName>
        <fullName evidence="3">histidine kinase</fullName>
        <ecNumber evidence="3">2.7.13.3</ecNumber>
    </recommendedName>
</protein>
<evidence type="ECO:0000256" key="10">
    <source>
        <dbReference type="ARBA" id="ARBA00022777"/>
    </source>
</evidence>
<dbReference type="CDD" id="cd00082">
    <property type="entry name" value="HisKA"/>
    <property type="match status" value="1"/>
</dbReference>
<comment type="subcellular location">
    <subcellularLocation>
        <location evidence="2">Cell inner membrane</location>
        <topology evidence="2">Multi-pass membrane protein</topology>
    </subcellularLocation>
</comment>
<evidence type="ECO:0000313" key="17">
    <source>
        <dbReference type="EMBL" id="MEK8033312.1"/>
    </source>
</evidence>
<dbReference type="Pfam" id="PF02518">
    <property type="entry name" value="HATPase_c"/>
    <property type="match status" value="1"/>
</dbReference>
<evidence type="ECO:0000256" key="13">
    <source>
        <dbReference type="ARBA" id="ARBA00023012"/>
    </source>
</evidence>
<keyword evidence="8" id="KW-0812">Transmembrane</keyword>
<evidence type="ECO:0000259" key="15">
    <source>
        <dbReference type="PROSITE" id="PS50109"/>
    </source>
</evidence>
<comment type="catalytic activity">
    <reaction evidence="1">
        <text>ATP + protein L-histidine = ADP + protein N-phospho-L-histidine.</text>
        <dbReference type="EC" id="2.7.13.3"/>
    </reaction>
</comment>
<evidence type="ECO:0000256" key="1">
    <source>
        <dbReference type="ARBA" id="ARBA00000085"/>
    </source>
</evidence>
<reference evidence="17 18" key="1">
    <citation type="submission" date="2024-04" db="EMBL/GenBank/DDBJ databases">
        <title>Novel species of the genus Ideonella isolated from streams.</title>
        <authorList>
            <person name="Lu H."/>
        </authorList>
    </citation>
    <scope>NUCLEOTIDE SEQUENCE [LARGE SCALE GENOMIC DNA]</scope>
    <source>
        <strain evidence="17 18">DXS29W</strain>
    </source>
</reference>
<dbReference type="PRINTS" id="PR00344">
    <property type="entry name" value="BCTRLSENSOR"/>
</dbReference>
<organism evidence="17 18">
    <name type="scientific">Ideonella lacteola</name>
    <dbReference type="NCBI Taxonomy" id="2984193"/>
    <lineage>
        <taxon>Bacteria</taxon>
        <taxon>Pseudomonadati</taxon>
        <taxon>Pseudomonadota</taxon>
        <taxon>Betaproteobacteria</taxon>
        <taxon>Burkholderiales</taxon>
        <taxon>Sphaerotilaceae</taxon>
        <taxon>Ideonella</taxon>
    </lineage>
</organism>
<dbReference type="CDD" id="cd00075">
    <property type="entry name" value="HATPase"/>
    <property type="match status" value="1"/>
</dbReference>
<proteinExistence type="predicted"/>
<dbReference type="PROSITE" id="PS50109">
    <property type="entry name" value="HIS_KIN"/>
    <property type="match status" value="1"/>
</dbReference>
<dbReference type="InterPro" id="IPR003661">
    <property type="entry name" value="HisK_dim/P_dom"/>
</dbReference>
<keyword evidence="9" id="KW-0547">Nucleotide-binding</keyword>
<evidence type="ECO:0000256" key="14">
    <source>
        <dbReference type="ARBA" id="ARBA00023136"/>
    </source>
</evidence>
<dbReference type="Gene3D" id="6.10.340.10">
    <property type="match status" value="1"/>
</dbReference>
<dbReference type="PROSITE" id="PS50885">
    <property type="entry name" value="HAMP"/>
    <property type="match status" value="1"/>
</dbReference>
<dbReference type="InterPro" id="IPR050980">
    <property type="entry name" value="2C_sensor_his_kinase"/>
</dbReference>
<keyword evidence="14" id="KW-0472">Membrane</keyword>
<dbReference type="SMART" id="SM00304">
    <property type="entry name" value="HAMP"/>
    <property type="match status" value="1"/>
</dbReference>
<dbReference type="Gene3D" id="3.30.565.10">
    <property type="entry name" value="Histidine kinase-like ATPase, C-terminal domain"/>
    <property type="match status" value="1"/>
</dbReference>
<feature type="domain" description="Histidine kinase" evidence="15">
    <location>
        <begin position="306"/>
        <end position="504"/>
    </location>
</feature>
<evidence type="ECO:0000256" key="5">
    <source>
        <dbReference type="ARBA" id="ARBA00022519"/>
    </source>
</evidence>
<dbReference type="Pfam" id="PF00512">
    <property type="entry name" value="HisKA"/>
    <property type="match status" value="1"/>
</dbReference>
<gene>
    <name evidence="17" type="ORF">AACH06_21030</name>
</gene>
<dbReference type="EMBL" id="JBBUTG010000015">
    <property type="protein sequence ID" value="MEK8033312.1"/>
    <property type="molecule type" value="Genomic_DNA"/>
</dbReference>
<dbReference type="InterPro" id="IPR036097">
    <property type="entry name" value="HisK_dim/P_sf"/>
</dbReference>
<dbReference type="Proteomes" id="UP001371218">
    <property type="component" value="Unassembled WGS sequence"/>
</dbReference>
<sequence>MSEGPQAAGALGGAATPVTPRFTAWADRLLPRSLRGRLMLTMAVGVLLSQGLGTAIWAWQLHDSALRDAREAAQQTARSATGAIRFFRDLPEQYRPIITEQLRTMGGTRFFVQVNRARVPLRSIERSRLADTVAADVRQRLVADLGSGGAIDTGFVLAETQPVTDDGRTLRDLPERWVEGSMLLRPRPAPLLLIQAEFEPGGWLLLATTMPDPYFLDNANPLTRDRLLLQGATLMTVLLLVLWLTRGLTRPLQRLAGAANAFGTAMHPSKVPETGTVELRGTARAFNEMQARIQRFVEDRERLFSSISHDLKTPIMRLKLRTELLDDDAVRADFHEDLDELDVMVKGALQSVKDSDIHENLADIRLDRLIERLTDAARSSGAPIELDVPPITVQARPLALRRALGNLIDNGLRYGGRIDITAATSGPLAIIDIRDHGPGLPAASLEEIFEPYVRLEHGRDAYREGSGLGLGIARRIARQHGGDVVLANRPGGGLVARLSLLRGEDATTVDA</sequence>
<dbReference type="SMART" id="SM00387">
    <property type="entry name" value="HATPase_c"/>
    <property type="match status" value="1"/>
</dbReference>
<evidence type="ECO:0000256" key="4">
    <source>
        <dbReference type="ARBA" id="ARBA00022475"/>
    </source>
</evidence>
<dbReference type="RefSeq" id="WP_341427732.1">
    <property type="nucleotide sequence ID" value="NZ_JBBUTG010000015.1"/>
</dbReference>
<evidence type="ECO:0000256" key="11">
    <source>
        <dbReference type="ARBA" id="ARBA00022840"/>
    </source>
</evidence>
<evidence type="ECO:0000259" key="16">
    <source>
        <dbReference type="PROSITE" id="PS50885"/>
    </source>
</evidence>
<keyword evidence="12" id="KW-1133">Transmembrane helix</keyword>
<keyword evidence="13" id="KW-0902">Two-component regulatory system</keyword>
<evidence type="ECO:0000313" key="18">
    <source>
        <dbReference type="Proteomes" id="UP001371218"/>
    </source>
</evidence>
<evidence type="ECO:0000256" key="8">
    <source>
        <dbReference type="ARBA" id="ARBA00022692"/>
    </source>
</evidence>
<dbReference type="PANTHER" id="PTHR44936">
    <property type="entry name" value="SENSOR PROTEIN CREC"/>
    <property type="match status" value="1"/>
</dbReference>
<dbReference type="SUPFAM" id="SSF55874">
    <property type="entry name" value="ATPase domain of HSP90 chaperone/DNA topoisomerase II/histidine kinase"/>
    <property type="match status" value="1"/>
</dbReference>
<accession>A0ABU9BTL7</accession>
<feature type="domain" description="HAMP" evidence="16">
    <location>
        <begin position="246"/>
        <end position="298"/>
    </location>
</feature>
<dbReference type="InterPro" id="IPR003594">
    <property type="entry name" value="HATPase_dom"/>
</dbReference>
<keyword evidence="18" id="KW-1185">Reference proteome</keyword>
<dbReference type="Pfam" id="PF00672">
    <property type="entry name" value="HAMP"/>
    <property type="match status" value="1"/>
</dbReference>
<dbReference type="GO" id="GO:0005524">
    <property type="term" value="F:ATP binding"/>
    <property type="evidence" value="ECO:0007669"/>
    <property type="project" value="UniProtKB-KW"/>
</dbReference>
<dbReference type="InterPro" id="IPR004358">
    <property type="entry name" value="Sig_transdc_His_kin-like_C"/>
</dbReference>
<dbReference type="EC" id="2.7.13.3" evidence="3"/>
<dbReference type="InterPro" id="IPR003660">
    <property type="entry name" value="HAMP_dom"/>
</dbReference>
<keyword evidence="6" id="KW-0597">Phosphoprotein</keyword>
<dbReference type="SMART" id="SM00388">
    <property type="entry name" value="HisKA"/>
    <property type="match status" value="1"/>
</dbReference>
<dbReference type="PANTHER" id="PTHR44936:SF5">
    <property type="entry name" value="SENSOR HISTIDINE KINASE ENVZ"/>
    <property type="match status" value="1"/>
</dbReference>
<keyword evidence="7" id="KW-0808">Transferase</keyword>
<comment type="caution">
    <text evidence="17">The sequence shown here is derived from an EMBL/GenBank/DDBJ whole genome shotgun (WGS) entry which is preliminary data.</text>
</comment>
<dbReference type="SUPFAM" id="SSF47384">
    <property type="entry name" value="Homodimeric domain of signal transducing histidine kinase"/>
    <property type="match status" value="1"/>
</dbReference>
<keyword evidence="11 17" id="KW-0067">ATP-binding</keyword>
<evidence type="ECO:0000256" key="9">
    <source>
        <dbReference type="ARBA" id="ARBA00022741"/>
    </source>
</evidence>
<evidence type="ECO:0000256" key="3">
    <source>
        <dbReference type="ARBA" id="ARBA00012438"/>
    </source>
</evidence>
<evidence type="ECO:0000256" key="6">
    <source>
        <dbReference type="ARBA" id="ARBA00022553"/>
    </source>
</evidence>
<evidence type="ECO:0000256" key="2">
    <source>
        <dbReference type="ARBA" id="ARBA00004429"/>
    </source>
</evidence>
<evidence type="ECO:0000256" key="12">
    <source>
        <dbReference type="ARBA" id="ARBA00022989"/>
    </source>
</evidence>
<dbReference type="InterPro" id="IPR005467">
    <property type="entry name" value="His_kinase_dom"/>
</dbReference>
<name>A0ABU9BTL7_9BURK</name>
<keyword evidence="10" id="KW-0418">Kinase</keyword>
<evidence type="ECO:0000256" key="7">
    <source>
        <dbReference type="ARBA" id="ARBA00022679"/>
    </source>
</evidence>